<gene>
    <name evidence="1" type="ORF">MM415B00488_0006</name>
</gene>
<accession>A0A6M3J4Z1</accession>
<name>A0A6M3J4Z1_9ZZZZ</name>
<protein>
    <submittedName>
        <fullName evidence="1">Uncharacterized protein</fullName>
    </submittedName>
</protein>
<dbReference type="InterPro" id="IPR056209">
    <property type="entry name" value="SU10_adaptor"/>
</dbReference>
<dbReference type="EMBL" id="MT141522">
    <property type="protein sequence ID" value="QJA64558.1"/>
    <property type="molecule type" value="Genomic_DNA"/>
</dbReference>
<reference evidence="1" key="1">
    <citation type="submission" date="2020-03" db="EMBL/GenBank/DDBJ databases">
        <title>The deep terrestrial virosphere.</title>
        <authorList>
            <person name="Holmfeldt K."/>
            <person name="Nilsson E."/>
            <person name="Simone D."/>
            <person name="Lopez-Fernandez M."/>
            <person name="Wu X."/>
            <person name="de Brujin I."/>
            <person name="Lundin D."/>
            <person name="Andersson A."/>
            <person name="Bertilsson S."/>
            <person name="Dopson M."/>
        </authorList>
    </citation>
    <scope>NUCLEOTIDE SEQUENCE</scope>
    <source>
        <strain evidence="1">MM415B00488</strain>
    </source>
</reference>
<proteinExistence type="predicted"/>
<organism evidence="1">
    <name type="scientific">viral metagenome</name>
    <dbReference type="NCBI Taxonomy" id="1070528"/>
    <lineage>
        <taxon>unclassified sequences</taxon>
        <taxon>metagenomes</taxon>
        <taxon>organismal metagenomes</taxon>
    </lineage>
</organism>
<evidence type="ECO:0000313" key="1">
    <source>
        <dbReference type="EMBL" id="QJA64558.1"/>
    </source>
</evidence>
<dbReference type="AlphaFoldDB" id="A0A6M3J4Z1"/>
<sequence length="241" mass="26614">MPALVTLAQLRTMVRELADMETATPASHFVDDTELTSRINEALKQLYDKLILANGQEYYAVTTASAAFTPGTGTYALPTAAATPFYRLLGVRTTDGSRWADVPPYGMRDVAMLLNRGSTGGITIYEYRYRLKATTISFLPIPQTAHSYVLDYVPAFVALAAVGDSFDGVNGWERWAALTAAIDLANKEEADPSGLLAQRSIIDEQIQRLAGSRDAGRPERIQDVRRDGRWCRRPYDWGTTV</sequence>
<dbReference type="Pfam" id="PF24175">
    <property type="entry name" value="SU10_adaptor"/>
    <property type="match status" value="1"/>
</dbReference>